<protein>
    <submittedName>
        <fullName evidence="1">Ypt/Rab-GAP domain of gyp1p superfamily protein</fullName>
    </submittedName>
</protein>
<gene>
    <name evidence="1" type="ORF">ZEAMMB73_Zm00001d012126</name>
</gene>
<dbReference type="AlphaFoldDB" id="A0A1D6G6R7"/>
<name>A0A1D6G6R7_MAIZE</name>
<sequence>MGEKKRWEQISWGTGVGCGEGNLAQNMLRDADPCPEAPPGRRLHLQPQAPAELPTDEHQPPPLRRQQAALNRSLLRCCVCSAKTVARVPALQQKHTVAAMACVSCPLI</sequence>
<evidence type="ECO:0000313" key="1">
    <source>
        <dbReference type="EMBL" id="AQK98891.1"/>
    </source>
</evidence>
<reference evidence="1" key="1">
    <citation type="submission" date="2015-12" db="EMBL/GenBank/DDBJ databases">
        <title>Update maize B73 reference genome by single molecule sequencing technologies.</title>
        <authorList>
            <consortium name="Maize Genome Sequencing Project"/>
            <person name="Ware D."/>
        </authorList>
    </citation>
    <scope>NUCLEOTIDE SEQUENCE</scope>
    <source>
        <tissue evidence="1">Seedling</tissue>
    </source>
</reference>
<dbReference type="EMBL" id="CM000784">
    <property type="protein sequence ID" value="AQK98891.1"/>
    <property type="molecule type" value="Genomic_DNA"/>
</dbReference>
<accession>A0A1D6G6R7</accession>
<organism evidence="1">
    <name type="scientific">Zea mays</name>
    <name type="common">Maize</name>
    <dbReference type="NCBI Taxonomy" id="4577"/>
    <lineage>
        <taxon>Eukaryota</taxon>
        <taxon>Viridiplantae</taxon>
        <taxon>Streptophyta</taxon>
        <taxon>Embryophyta</taxon>
        <taxon>Tracheophyta</taxon>
        <taxon>Spermatophyta</taxon>
        <taxon>Magnoliopsida</taxon>
        <taxon>Liliopsida</taxon>
        <taxon>Poales</taxon>
        <taxon>Poaceae</taxon>
        <taxon>PACMAD clade</taxon>
        <taxon>Panicoideae</taxon>
        <taxon>Andropogonodae</taxon>
        <taxon>Andropogoneae</taxon>
        <taxon>Tripsacinae</taxon>
        <taxon>Zea</taxon>
    </lineage>
</organism>
<proteinExistence type="predicted"/>